<accession>M1VP43</accession>
<dbReference type="GO" id="GO:0003677">
    <property type="term" value="F:DNA binding"/>
    <property type="evidence" value="ECO:0007669"/>
    <property type="project" value="InterPro"/>
</dbReference>
<dbReference type="SUPFAM" id="SSF47413">
    <property type="entry name" value="lambda repressor-like DNA-binding domains"/>
    <property type="match status" value="1"/>
</dbReference>
<dbReference type="NCBIfam" id="TIGR03830">
    <property type="entry name" value="CxxCG_CxxCG_HTH"/>
    <property type="match status" value="1"/>
</dbReference>
<organism evidence="2">
    <name type="scientific">Streptococcus suis</name>
    <dbReference type="NCBI Taxonomy" id="1307"/>
    <lineage>
        <taxon>Bacteria</taxon>
        <taxon>Bacillati</taxon>
        <taxon>Bacillota</taxon>
        <taxon>Bacilli</taxon>
        <taxon>Lactobacillales</taxon>
        <taxon>Streptococcaceae</taxon>
        <taxon>Streptococcus</taxon>
    </lineage>
</organism>
<dbReference type="EMBL" id="AB737828">
    <property type="protein sequence ID" value="BAM94867.1"/>
    <property type="molecule type" value="Genomic_DNA"/>
</dbReference>
<dbReference type="PROSITE" id="PS50943">
    <property type="entry name" value="HTH_CROC1"/>
    <property type="match status" value="1"/>
</dbReference>
<dbReference type="Pfam" id="PF13274">
    <property type="entry name" value="SocA_Panacea"/>
    <property type="match status" value="1"/>
</dbReference>
<evidence type="ECO:0000313" key="2">
    <source>
        <dbReference type="EMBL" id="BAM94867.1"/>
    </source>
</evidence>
<protein>
    <submittedName>
        <fullName evidence="2">Putative zinc finger/helix-turn-helix protein, YgiT family protein</fullName>
    </submittedName>
</protein>
<dbReference type="InterPro" id="IPR001387">
    <property type="entry name" value="Cro/C1-type_HTH"/>
</dbReference>
<dbReference type="InterPro" id="IPR022452">
    <property type="entry name" value="MqsA"/>
</dbReference>
<dbReference type="InterPro" id="IPR010982">
    <property type="entry name" value="Lambda_DNA-bd_dom_sf"/>
</dbReference>
<dbReference type="AlphaFoldDB" id="M1VP43"/>
<gene>
    <name evidence="2" type="primary">cps22V</name>
</gene>
<evidence type="ECO:0000259" key="1">
    <source>
        <dbReference type="PROSITE" id="PS50943"/>
    </source>
</evidence>
<sequence length="321" mass="37963">METYVKKDKEIFLVRDENIEVESEFRFDSLTHEKVFDEELDDRAIKKAFEIYRKRNDLITPEEIRNIRKMYALSQRAFAIVTGLGKSSIIRYENGAVPTKMNSYFLKDIKSNPQRMEKLFEINKDLLDQKTQEKFLERMSELKEIDSLSEMNKLVSFFNDDSPNDYNGYKLFDYMKVIQVISYFSNRIPFLSKTKLNKLLFYTDFSYFYNHVVSLTGLTYIHDHFGPVPKKSEVLYALLVENGMIEWKPFPNGQGEYVTSFASYEELTVDEIEVLNKVLEKFRDDNAITISAKSHEEKAWTETQIKEKISYEYASELIYKV</sequence>
<dbReference type="CDD" id="cd00093">
    <property type="entry name" value="HTH_XRE"/>
    <property type="match status" value="1"/>
</dbReference>
<reference evidence="2" key="1">
    <citation type="journal article" date="2013" name="Appl. Environ. Microbiol.">
        <title>Genetic analysis of capsular polysaccharide synthesis gene clusters from all serotypes of Streptococcus suis: potential mechanisms for generation of capsular variation.</title>
        <authorList>
            <person name="Okura M."/>
            <person name="Takamatsu D."/>
            <person name="Maruyama F."/>
            <person name="Nozawa T."/>
            <person name="Nakagawa I."/>
            <person name="Osaki M."/>
            <person name="Sekizaki T."/>
            <person name="Gottschalk M."/>
            <person name="Kumagai Y."/>
            <person name="Hamada S."/>
        </authorList>
    </citation>
    <scope>NUCLEOTIDE SEQUENCE</scope>
    <source>
        <strain evidence="2">88-1861</strain>
    </source>
</reference>
<name>M1VP43_STRSU</name>
<dbReference type="Gene3D" id="1.10.260.40">
    <property type="entry name" value="lambda repressor-like DNA-binding domains"/>
    <property type="match status" value="1"/>
</dbReference>
<proteinExistence type="predicted"/>
<dbReference type="InterPro" id="IPR025272">
    <property type="entry name" value="SocA_Panacea"/>
</dbReference>
<feature type="domain" description="HTH cro/C1-type" evidence="1">
    <location>
        <begin position="64"/>
        <end position="95"/>
    </location>
</feature>